<feature type="domain" description="NAD-dependent epimerase/dehydratase" evidence="1">
    <location>
        <begin position="104"/>
        <end position="224"/>
    </location>
</feature>
<sequence length="291" mass="32383">MSGEASKIEKKRISILGCGWLGIALAQRLLVDPITSVVKASTTSEGKLADFERRGLEGFRLPLTPGFPENDSVSAFFDTDSLIISLPPRSGKNEPGFYTKQIEAVVDAIRNSPVKEVIFISSTSIYPDLNRIVTEQDVTLPEHSPAQEMVLAENLIESLRPEKTVSILRFGGLLGYNRIPGKYVQGQKDMSTGEIPVNYIHRDDGAAVILTMLKLGVKNETFNIVAPLHPPRKAIYLDTCAQFGWEAPTFLSPAAKPDFKIISNEKLTQHFPYEFLYPDPLRFLYMLEDPI</sequence>
<dbReference type="SUPFAM" id="SSF51735">
    <property type="entry name" value="NAD(P)-binding Rossmann-fold domains"/>
    <property type="match status" value="1"/>
</dbReference>
<reference evidence="2 3" key="1">
    <citation type="submission" date="2021-04" db="EMBL/GenBank/DDBJ databases">
        <authorList>
            <person name="Rodrigo-Torres L."/>
            <person name="Arahal R. D."/>
            <person name="Lucena T."/>
        </authorList>
    </citation>
    <scope>NUCLEOTIDE SEQUENCE [LARGE SCALE GENOMIC DNA]</scope>
    <source>
        <strain evidence="2 3">CECT 9623</strain>
    </source>
</reference>
<organism evidence="2 3">
    <name type="scientific">Dyadobacter linearis</name>
    <dbReference type="NCBI Taxonomy" id="2823330"/>
    <lineage>
        <taxon>Bacteria</taxon>
        <taxon>Pseudomonadati</taxon>
        <taxon>Bacteroidota</taxon>
        <taxon>Cytophagia</taxon>
        <taxon>Cytophagales</taxon>
        <taxon>Spirosomataceae</taxon>
        <taxon>Dyadobacter</taxon>
    </lineage>
</organism>
<dbReference type="InterPro" id="IPR001509">
    <property type="entry name" value="Epimerase_deHydtase"/>
</dbReference>
<dbReference type="InterPro" id="IPR036291">
    <property type="entry name" value="NAD(P)-bd_dom_sf"/>
</dbReference>
<protein>
    <submittedName>
        <fullName evidence="2">Protein YeeZ</fullName>
    </submittedName>
</protein>
<proteinExistence type="predicted"/>
<accession>A0ABN7RF76</accession>
<dbReference type="EMBL" id="CAJRAU010000010">
    <property type="protein sequence ID" value="CAG5074289.1"/>
    <property type="molecule type" value="Genomic_DNA"/>
</dbReference>
<dbReference type="RefSeq" id="WP_215236279.1">
    <property type="nucleotide sequence ID" value="NZ_CAJRAU010000010.1"/>
</dbReference>
<dbReference type="Pfam" id="PF01370">
    <property type="entry name" value="Epimerase"/>
    <property type="match status" value="1"/>
</dbReference>
<keyword evidence="3" id="KW-1185">Reference proteome</keyword>
<evidence type="ECO:0000313" key="3">
    <source>
        <dbReference type="Proteomes" id="UP000679725"/>
    </source>
</evidence>
<comment type="caution">
    <text evidence="2">The sequence shown here is derived from an EMBL/GenBank/DDBJ whole genome shotgun (WGS) entry which is preliminary data.</text>
</comment>
<name>A0ABN7RF76_9BACT</name>
<dbReference type="Gene3D" id="3.40.50.720">
    <property type="entry name" value="NAD(P)-binding Rossmann-like Domain"/>
    <property type="match status" value="1"/>
</dbReference>
<evidence type="ECO:0000259" key="1">
    <source>
        <dbReference type="Pfam" id="PF01370"/>
    </source>
</evidence>
<dbReference type="Proteomes" id="UP000679725">
    <property type="component" value="Unassembled WGS sequence"/>
</dbReference>
<evidence type="ECO:0000313" key="2">
    <source>
        <dbReference type="EMBL" id="CAG5074289.1"/>
    </source>
</evidence>
<gene>
    <name evidence="2" type="primary">yeeZ</name>
    <name evidence="2" type="ORF">DYBT9623_05025</name>
</gene>